<dbReference type="Proteomes" id="UP000789901">
    <property type="component" value="Unassembled WGS sequence"/>
</dbReference>
<name>A0ABN7X1U2_GIGMA</name>
<dbReference type="EMBL" id="CAJVQB010079818">
    <property type="protein sequence ID" value="CAG8845509.1"/>
    <property type="molecule type" value="Genomic_DNA"/>
</dbReference>
<evidence type="ECO:0000313" key="2">
    <source>
        <dbReference type="Proteomes" id="UP000789901"/>
    </source>
</evidence>
<feature type="non-terminal residue" evidence="1">
    <location>
        <position position="374"/>
    </location>
</feature>
<accession>A0ABN7X1U2</accession>
<evidence type="ECO:0000313" key="1">
    <source>
        <dbReference type="EMBL" id="CAG8845509.1"/>
    </source>
</evidence>
<sequence length="374" mass="44319">IFSETHQELQTLQNDFFNLQTHFVNIDYENSELENYDEILEDENDESNEFLFISEYQLQKYHQIYNKIKIINNLEEDNLNNNEFEKSKTTINNNEEVFIEKISKTSCCQNNCLKEKIDSKKAFLRNFNFQSLSKSNQDSFLMGYFIGISNLKKNSKGNKRIRIHYDYSFDLEEICLQAFKFIYGIGSTRIENIRAHLSQEDIKARIHKSAGKSSNAAIPFSTIIKIISFILSYTNKWGLPSPEKIEITFLPAIENYTSLYRQYLNVVKQDKNIEELYISLNSFKTIFKNYLPEIKFLTPRSDLCYFCKVMRFNIDKWTINEKEQKIIEWNKHIEAANNEREYYKPGKINSLDLELHLSWDFAQQVHLPSSSQQE</sequence>
<keyword evidence="2" id="KW-1185">Reference proteome</keyword>
<reference evidence="1 2" key="1">
    <citation type="submission" date="2021-06" db="EMBL/GenBank/DDBJ databases">
        <authorList>
            <person name="Kallberg Y."/>
            <person name="Tangrot J."/>
            <person name="Rosling A."/>
        </authorList>
    </citation>
    <scope>NUCLEOTIDE SEQUENCE [LARGE SCALE GENOMIC DNA]</scope>
    <source>
        <strain evidence="1 2">120-4 pot B 10/14</strain>
    </source>
</reference>
<dbReference type="PANTHER" id="PTHR34415:SF1">
    <property type="entry name" value="INTEGRASE CATALYTIC DOMAIN-CONTAINING PROTEIN"/>
    <property type="match status" value="1"/>
</dbReference>
<organism evidence="1 2">
    <name type="scientific">Gigaspora margarita</name>
    <dbReference type="NCBI Taxonomy" id="4874"/>
    <lineage>
        <taxon>Eukaryota</taxon>
        <taxon>Fungi</taxon>
        <taxon>Fungi incertae sedis</taxon>
        <taxon>Mucoromycota</taxon>
        <taxon>Glomeromycotina</taxon>
        <taxon>Glomeromycetes</taxon>
        <taxon>Diversisporales</taxon>
        <taxon>Gigasporaceae</taxon>
        <taxon>Gigaspora</taxon>
    </lineage>
</organism>
<dbReference type="PANTHER" id="PTHR34415">
    <property type="entry name" value="INTEGRASE CATALYTIC DOMAIN-CONTAINING PROTEIN"/>
    <property type="match status" value="1"/>
</dbReference>
<feature type="non-terminal residue" evidence="1">
    <location>
        <position position="1"/>
    </location>
</feature>
<comment type="caution">
    <text evidence="1">The sequence shown here is derived from an EMBL/GenBank/DDBJ whole genome shotgun (WGS) entry which is preliminary data.</text>
</comment>
<gene>
    <name evidence="1" type="ORF">GMARGA_LOCUS37677</name>
</gene>
<protein>
    <submittedName>
        <fullName evidence="1">26802_t:CDS:1</fullName>
    </submittedName>
</protein>
<proteinExistence type="predicted"/>